<gene>
    <name evidence="1" type="ORF">KHA93_01070</name>
</gene>
<sequence length="110" mass="12950">MKQIRKKILLGLGILVAAFTLFWVYDYLDNQRIEKQSDAFMKESRKLIEKYDIISVRVQAYEPQIKIYVSEKETKRNEINDTVIQIAEKLGMNDFEVVVKAVNEEHLVLD</sequence>
<keyword evidence="2" id="KW-1185">Reference proteome</keyword>
<organism evidence="1 2">
    <name type="scientific">Lederbergia citrisecunda</name>
    <dbReference type="NCBI Taxonomy" id="2833583"/>
    <lineage>
        <taxon>Bacteria</taxon>
        <taxon>Bacillati</taxon>
        <taxon>Bacillota</taxon>
        <taxon>Bacilli</taxon>
        <taxon>Bacillales</taxon>
        <taxon>Bacillaceae</taxon>
        <taxon>Lederbergia</taxon>
    </lineage>
</organism>
<proteinExistence type="predicted"/>
<accession>A0A942THN2</accession>
<dbReference type="Proteomes" id="UP000682713">
    <property type="component" value="Unassembled WGS sequence"/>
</dbReference>
<dbReference type="AlphaFoldDB" id="A0A942THN2"/>
<comment type="caution">
    <text evidence="1">The sequence shown here is derived from an EMBL/GenBank/DDBJ whole genome shotgun (WGS) entry which is preliminary data.</text>
</comment>
<evidence type="ECO:0000313" key="2">
    <source>
        <dbReference type="Proteomes" id="UP000682713"/>
    </source>
</evidence>
<name>A0A942THN2_9BACI</name>
<dbReference type="RefSeq" id="WP_213109028.1">
    <property type="nucleotide sequence ID" value="NZ_JAGYPJ010000001.1"/>
</dbReference>
<reference evidence="1 2" key="1">
    <citation type="submission" date="2021-05" db="EMBL/GenBank/DDBJ databases">
        <title>Novel Bacillus species.</title>
        <authorList>
            <person name="Liu G."/>
        </authorList>
    </citation>
    <scope>NUCLEOTIDE SEQUENCE [LARGE SCALE GENOMIC DNA]</scope>
    <source>
        <strain evidence="1 2">FJAT-49732</strain>
    </source>
</reference>
<protein>
    <submittedName>
        <fullName evidence="1">Uncharacterized protein</fullName>
    </submittedName>
</protein>
<evidence type="ECO:0000313" key="1">
    <source>
        <dbReference type="EMBL" id="MBS4198251.1"/>
    </source>
</evidence>
<dbReference type="EMBL" id="JAGYPJ010000001">
    <property type="protein sequence ID" value="MBS4198251.1"/>
    <property type="molecule type" value="Genomic_DNA"/>
</dbReference>